<feature type="compositionally biased region" description="Acidic residues" evidence="1">
    <location>
        <begin position="87"/>
        <end position="97"/>
    </location>
</feature>
<dbReference type="Proteomes" id="UP000306102">
    <property type="component" value="Unassembled WGS sequence"/>
</dbReference>
<feature type="compositionally biased region" description="Polar residues" evidence="1">
    <location>
        <begin position="40"/>
        <end position="52"/>
    </location>
</feature>
<feature type="compositionally biased region" description="Acidic residues" evidence="1">
    <location>
        <begin position="62"/>
        <end position="71"/>
    </location>
</feature>
<name>A0A4S4F3F9_CAMSN</name>
<comment type="caution">
    <text evidence="2">The sequence shown here is derived from an EMBL/GenBank/DDBJ whole genome shotgun (WGS) entry which is preliminary data.</text>
</comment>
<evidence type="ECO:0000256" key="1">
    <source>
        <dbReference type="SAM" id="MobiDB-lite"/>
    </source>
</evidence>
<dbReference type="AlphaFoldDB" id="A0A4S4F3F9"/>
<sequence length="225" mass="25076">MKRVYEISDDEWENESFKLSRVIKPSEIPPPIESFAYGSKIQSSPNHSSDSSVEIVEKLEENLDDDDVDEEREVRPQTGRGRRFVVDEDSDDDDSAEAIESKSEQSELGFDFDDDDDDDEEEVEEGDVVGKALQKCAKISAELRKELYGSAVAACDRYAEVDASSVKIVTQDDICAACGADDLDFQPILKPYQLVGVNFLLLLHRKRIGGVEQGHISEILIGVQV</sequence>
<proteinExistence type="predicted"/>
<accession>A0A4S4F3F9</accession>
<dbReference type="STRING" id="542762.A0A4S4F3F9"/>
<organism evidence="2 3">
    <name type="scientific">Camellia sinensis var. sinensis</name>
    <name type="common">China tea</name>
    <dbReference type="NCBI Taxonomy" id="542762"/>
    <lineage>
        <taxon>Eukaryota</taxon>
        <taxon>Viridiplantae</taxon>
        <taxon>Streptophyta</taxon>
        <taxon>Embryophyta</taxon>
        <taxon>Tracheophyta</taxon>
        <taxon>Spermatophyta</taxon>
        <taxon>Magnoliopsida</taxon>
        <taxon>eudicotyledons</taxon>
        <taxon>Gunneridae</taxon>
        <taxon>Pentapetalae</taxon>
        <taxon>asterids</taxon>
        <taxon>Ericales</taxon>
        <taxon>Theaceae</taxon>
        <taxon>Camellia</taxon>
    </lineage>
</organism>
<evidence type="ECO:0000313" key="2">
    <source>
        <dbReference type="EMBL" id="THG23426.1"/>
    </source>
</evidence>
<feature type="compositionally biased region" description="Acidic residues" evidence="1">
    <location>
        <begin position="110"/>
        <end position="122"/>
    </location>
</feature>
<gene>
    <name evidence="2" type="ORF">TEA_024930</name>
</gene>
<dbReference type="EMBL" id="SDRB02000310">
    <property type="protein sequence ID" value="THG23426.1"/>
    <property type="molecule type" value="Genomic_DNA"/>
</dbReference>
<reference evidence="2 3" key="1">
    <citation type="journal article" date="2018" name="Proc. Natl. Acad. Sci. U.S.A.">
        <title>Draft genome sequence of Camellia sinensis var. sinensis provides insights into the evolution of the tea genome and tea quality.</title>
        <authorList>
            <person name="Wei C."/>
            <person name="Yang H."/>
            <person name="Wang S."/>
            <person name="Zhao J."/>
            <person name="Liu C."/>
            <person name="Gao L."/>
            <person name="Xia E."/>
            <person name="Lu Y."/>
            <person name="Tai Y."/>
            <person name="She G."/>
            <person name="Sun J."/>
            <person name="Cao H."/>
            <person name="Tong W."/>
            <person name="Gao Q."/>
            <person name="Li Y."/>
            <person name="Deng W."/>
            <person name="Jiang X."/>
            <person name="Wang W."/>
            <person name="Chen Q."/>
            <person name="Zhang S."/>
            <person name="Li H."/>
            <person name="Wu J."/>
            <person name="Wang P."/>
            <person name="Li P."/>
            <person name="Shi C."/>
            <person name="Zheng F."/>
            <person name="Jian J."/>
            <person name="Huang B."/>
            <person name="Shan D."/>
            <person name="Shi M."/>
            <person name="Fang C."/>
            <person name="Yue Y."/>
            <person name="Li F."/>
            <person name="Li D."/>
            <person name="Wei S."/>
            <person name="Han B."/>
            <person name="Jiang C."/>
            <person name="Yin Y."/>
            <person name="Xia T."/>
            <person name="Zhang Z."/>
            <person name="Bennetzen J.L."/>
            <person name="Zhao S."/>
            <person name="Wan X."/>
        </authorList>
    </citation>
    <scope>NUCLEOTIDE SEQUENCE [LARGE SCALE GENOMIC DNA]</scope>
    <source>
        <strain evidence="3">cv. Shuchazao</strain>
        <tissue evidence="2">Leaf</tissue>
    </source>
</reference>
<protein>
    <submittedName>
        <fullName evidence="2">Uncharacterized protein</fullName>
    </submittedName>
</protein>
<feature type="region of interest" description="Disordered" evidence="1">
    <location>
        <begin position="25"/>
        <end position="122"/>
    </location>
</feature>
<keyword evidence="3" id="KW-1185">Reference proteome</keyword>
<evidence type="ECO:0000313" key="3">
    <source>
        <dbReference type="Proteomes" id="UP000306102"/>
    </source>
</evidence>